<keyword evidence="5" id="KW-0271">Exosome</keyword>
<dbReference type="CDD" id="cd02989">
    <property type="entry name" value="Phd_like_TxnDC9"/>
    <property type="match status" value="1"/>
</dbReference>
<dbReference type="SUPFAM" id="SSF50249">
    <property type="entry name" value="Nucleic acid-binding proteins"/>
    <property type="match status" value="2"/>
</dbReference>
<evidence type="ECO:0000256" key="4">
    <source>
        <dbReference type="ARBA" id="ARBA00022801"/>
    </source>
</evidence>
<evidence type="ECO:0000256" key="6">
    <source>
        <dbReference type="ARBA" id="ARBA00022839"/>
    </source>
</evidence>
<feature type="region of interest" description="Disordered" evidence="9">
    <location>
        <begin position="78"/>
        <end position="106"/>
    </location>
</feature>
<evidence type="ECO:0000313" key="13">
    <source>
        <dbReference type="Proteomes" id="UP000265427"/>
    </source>
</evidence>
<evidence type="ECO:0008006" key="14">
    <source>
        <dbReference type="Google" id="ProtNLM"/>
    </source>
</evidence>
<keyword evidence="7" id="KW-0460">Magnesium</keyword>
<feature type="compositionally biased region" description="Basic and acidic residues" evidence="9">
    <location>
        <begin position="33"/>
        <end position="42"/>
    </location>
</feature>
<organism evidence="12 13">
    <name type="scientific">Aphanomyces astaci</name>
    <name type="common">Crayfish plague agent</name>
    <dbReference type="NCBI Taxonomy" id="112090"/>
    <lineage>
        <taxon>Eukaryota</taxon>
        <taxon>Sar</taxon>
        <taxon>Stramenopiles</taxon>
        <taxon>Oomycota</taxon>
        <taxon>Saprolegniomycetes</taxon>
        <taxon>Saprolegniales</taxon>
        <taxon>Verrucalvaceae</taxon>
        <taxon>Aphanomyces</taxon>
    </lineage>
</organism>
<gene>
    <name evidence="12" type="ORF">DYB36_001518</name>
</gene>
<evidence type="ECO:0000259" key="10">
    <source>
        <dbReference type="Pfam" id="PF00085"/>
    </source>
</evidence>
<proteinExistence type="inferred from homology"/>
<dbReference type="InterPro" id="IPR036249">
    <property type="entry name" value="Thioredoxin-like_sf"/>
</dbReference>
<dbReference type="InterPro" id="IPR013766">
    <property type="entry name" value="Thioredoxin_domain"/>
</dbReference>
<dbReference type="GO" id="GO:0003723">
    <property type="term" value="F:RNA binding"/>
    <property type="evidence" value="ECO:0007669"/>
    <property type="project" value="UniProtKB-KW"/>
</dbReference>
<evidence type="ECO:0000256" key="2">
    <source>
        <dbReference type="ARBA" id="ARBA00005785"/>
    </source>
</evidence>
<evidence type="ECO:0000259" key="11">
    <source>
        <dbReference type="Pfam" id="PF17849"/>
    </source>
</evidence>
<feature type="compositionally biased region" description="Polar residues" evidence="9">
    <location>
        <begin position="81"/>
        <end position="90"/>
    </location>
</feature>
<dbReference type="GO" id="GO:0000178">
    <property type="term" value="C:exosome (RNase complex)"/>
    <property type="evidence" value="ECO:0007669"/>
    <property type="project" value="UniProtKB-KW"/>
</dbReference>
<accession>A0A397B1Y8</accession>
<dbReference type="InterPro" id="IPR041505">
    <property type="entry name" value="Dis3_CSD2"/>
</dbReference>
<evidence type="ECO:0000256" key="8">
    <source>
        <dbReference type="ARBA" id="ARBA00022884"/>
    </source>
</evidence>
<dbReference type="Gene3D" id="3.40.30.10">
    <property type="entry name" value="Glutaredoxin"/>
    <property type="match status" value="1"/>
</dbReference>
<reference evidence="12 13" key="1">
    <citation type="submission" date="2018-08" db="EMBL/GenBank/DDBJ databases">
        <title>Aphanomyces genome sequencing and annotation.</title>
        <authorList>
            <person name="Minardi D."/>
            <person name="Oidtmann B."/>
            <person name="Van Der Giezen M."/>
            <person name="Studholme D.J."/>
        </authorList>
    </citation>
    <scope>NUCLEOTIDE SEQUENCE [LARGE SCALE GENOMIC DNA]</scope>
    <source>
        <strain evidence="12 13">Kv</strain>
    </source>
</reference>
<evidence type="ECO:0000256" key="5">
    <source>
        <dbReference type="ARBA" id="ARBA00022835"/>
    </source>
</evidence>
<evidence type="ECO:0000313" key="12">
    <source>
        <dbReference type="EMBL" id="RHY11727.1"/>
    </source>
</evidence>
<keyword evidence="6" id="KW-0269">Exonuclease</keyword>
<name>A0A397B1Y8_APHAT</name>
<dbReference type="Pfam" id="PF00085">
    <property type="entry name" value="Thioredoxin"/>
    <property type="match status" value="1"/>
</dbReference>
<feature type="region of interest" description="Disordered" evidence="9">
    <location>
        <begin position="1"/>
        <end position="65"/>
    </location>
</feature>
<dbReference type="Gene3D" id="2.40.50.700">
    <property type="match status" value="1"/>
</dbReference>
<evidence type="ECO:0000256" key="1">
    <source>
        <dbReference type="ARBA" id="ARBA00001946"/>
    </source>
</evidence>
<dbReference type="GO" id="GO:0004527">
    <property type="term" value="F:exonuclease activity"/>
    <property type="evidence" value="ECO:0007669"/>
    <property type="project" value="UniProtKB-KW"/>
</dbReference>
<dbReference type="FunFam" id="2.40.50.700:FF:000004">
    <property type="entry name" value="Exosome complex exonuclease RRP44 homolog A"/>
    <property type="match status" value="1"/>
</dbReference>
<protein>
    <recommendedName>
        <fullName evidence="14">Thioredoxin domain-containing protein</fullName>
    </recommendedName>
</protein>
<dbReference type="EMBL" id="QUSZ01004988">
    <property type="protein sequence ID" value="RHY11727.1"/>
    <property type="molecule type" value="Genomic_DNA"/>
</dbReference>
<feature type="domain" description="CSD2" evidence="11">
    <location>
        <begin position="298"/>
        <end position="365"/>
    </location>
</feature>
<dbReference type="SUPFAM" id="SSF52833">
    <property type="entry name" value="Thioredoxin-like"/>
    <property type="match status" value="1"/>
</dbReference>
<dbReference type="VEuPathDB" id="FungiDB:H257_14266"/>
<dbReference type="Pfam" id="PF17849">
    <property type="entry name" value="OB_Dis3"/>
    <property type="match status" value="1"/>
</dbReference>
<dbReference type="VEuPathDB" id="FungiDB:H257_10054"/>
<keyword evidence="4" id="KW-0378">Hydrolase</keyword>
<keyword evidence="3" id="KW-0540">Nuclease</keyword>
<comment type="similarity">
    <text evidence="2">Belongs to the RNR ribonuclease family.</text>
</comment>
<evidence type="ECO:0000256" key="3">
    <source>
        <dbReference type="ARBA" id="ARBA00022722"/>
    </source>
</evidence>
<comment type="caution">
    <text evidence="12">The sequence shown here is derived from an EMBL/GenBank/DDBJ whole genome shotgun (WGS) entry which is preliminary data.</text>
</comment>
<feature type="compositionally biased region" description="Acidic residues" evidence="9">
    <location>
        <begin position="92"/>
        <end position="106"/>
    </location>
</feature>
<feature type="compositionally biased region" description="Low complexity" evidence="9">
    <location>
        <begin position="43"/>
        <end position="54"/>
    </location>
</feature>
<dbReference type="AlphaFoldDB" id="A0A397B1Y8"/>
<comment type="cofactor">
    <cofactor evidence="1">
        <name>Mg(2+)</name>
        <dbReference type="ChEBI" id="CHEBI:18420"/>
    </cofactor>
</comment>
<dbReference type="PANTHER" id="PTHR21148">
    <property type="entry name" value="THIOREDOXIN DOMAIN-CONTAINING PROTEIN 9"/>
    <property type="match status" value="1"/>
</dbReference>
<dbReference type="Proteomes" id="UP000265427">
    <property type="component" value="Unassembled WGS sequence"/>
</dbReference>
<feature type="domain" description="Thioredoxin" evidence="10">
    <location>
        <begin position="143"/>
        <end position="222"/>
    </location>
</feature>
<evidence type="ECO:0000256" key="7">
    <source>
        <dbReference type="ARBA" id="ARBA00022842"/>
    </source>
</evidence>
<sequence>MAAKFSMAGASSLFGAEDHLEASDRMGQAMEQLKVREQHETQQRQQKQLVKQQQHVAKLDAQETQHIRDSIRPEHYEAGNLQKSQASQAANGDDDDEDDFEDDLDQDPDFMRLREVRLKQLQEQYKLKAENLAKGHGDYREILQDEFLKEVTSSARVLVHFYHRDFERCKVMDMHLGRIAKRHVEVKVLKIDAEKAPFFVAKLVVRVLPTIILFENGIANDTRVVGFEGLADDLPLGREDEFPTVNIGVAAPTLSGDVADVSDLKPCGKVVGIVQRNWRRYCGSIEPVAAQTTATTNVLFVPVDRKIPKIRMITRQHDTLLDKRIVVAIDSWPVDSRFPLGHYVKTLGVIGDKETETQVLLLEHDIPCQQFSDKVLKCLPPADWTITPENSKGRTDLRHLPVCSIDPPNCKGQGTKDNLPPPHLDELDLIEATLNQPLLSFDQFTALRPQLPPAAATYCTADVFMQLQPHDAHGRIYGLAWLAVVEQASAQVATYALLRSVERSSQSELFDMIQPKLPWVLTFDDVWSSGRGHSFVRCNADLRDTTASLVCRILTDHEAYLQYEHANAK</sequence>
<dbReference type="InterPro" id="IPR012340">
    <property type="entry name" value="NA-bd_OB-fold"/>
</dbReference>
<evidence type="ECO:0000256" key="9">
    <source>
        <dbReference type="SAM" id="MobiDB-lite"/>
    </source>
</evidence>
<keyword evidence="8" id="KW-0694">RNA-binding</keyword>